<keyword evidence="6" id="KW-0851">Voltage-gated channel</keyword>
<dbReference type="InterPro" id="IPR027359">
    <property type="entry name" value="Volt_channel_dom_sf"/>
</dbReference>
<evidence type="ECO:0000256" key="5">
    <source>
        <dbReference type="ARBA" id="ARBA00022692"/>
    </source>
</evidence>
<keyword evidence="4" id="KW-1003">Cell membrane</keyword>
<evidence type="ECO:0000256" key="8">
    <source>
        <dbReference type="ARBA" id="ARBA00023054"/>
    </source>
</evidence>
<evidence type="ECO:0000256" key="14">
    <source>
        <dbReference type="SAM" id="Phobius"/>
    </source>
</evidence>
<keyword evidence="3" id="KW-0813">Transport</keyword>
<dbReference type="GO" id="GO:0005886">
    <property type="term" value="C:plasma membrane"/>
    <property type="evidence" value="ECO:0007669"/>
    <property type="project" value="UniProtKB-SubCell"/>
</dbReference>
<keyword evidence="10 14" id="KW-0472">Membrane</keyword>
<keyword evidence="9" id="KW-0406">Ion transport</keyword>
<evidence type="ECO:0000256" key="9">
    <source>
        <dbReference type="ARBA" id="ARBA00023065"/>
    </source>
</evidence>
<dbReference type="STRING" id="1448308.A0A2T2NEY1"/>
<dbReference type="InterPro" id="IPR031846">
    <property type="entry name" value="Hvcn1"/>
</dbReference>
<accession>A0A2T2NEY1</accession>
<feature type="domain" description="Ion transport" evidence="15">
    <location>
        <begin position="34"/>
        <end position="148"/>
    </location>
</feature>
<evidence type="ECO:0000256" key="7">
    <source>
        <dbReference type="ARBA" id="ARBA00022989"/>
    </source>
</evidence>
<sequence length="190" mass="21531">MSSTPLLSYTESNEGSNQIMPPVRERLRRFFNTKAFHYLILLLVSLDVGCLFADIVINLLTCGNKTHGSEAALKVLEYASLVFSSLFMLELSASVWAFGRRYFASKFHIFDGLVIITSFVFELALQGVTEEVASLIVILRLLRVVKIVDELSVGAEEQMKQLEDRLAQSEKECNGLKEELQRLRLQREIP</sequence>
<evidence type="ECO:0000313" key="16">
    <source>
        <dbReference type="EMBL" id="PSN63992.1"/>
    </source>
</evidence>
<evidence type="ECO:0000256" key="11">
    <source>
        <dbReference type="ARBA" id="ARBA00023303"/>
    </source>
</evidence>
<protein>
    <recommendedName>
        <fullName evidence="2">Voltage-gated hydrogen channel 1</fullName>
    </recommendedName>
    <alternativeName>
        <fullName evidence="12">Hydrogen voltage-gated channel 1</fullName>
    </alternativeName>
</protein>
<evidence type="ECO:0000256" key="10">
    <source>
        <dbReference type="ARBA" id="ARBA00023136"/>
    </source>
</evidence>
<feature type="transmembrane region" description="Helical" evidence="14">
    <location>
        <begin position="78"/>
        <end position="98"/>
    </location>
</feature>
<dbReference type="EMBL" id="KZ678139">
    <property type="protein sequence ID" value="PSN63992.1"/>
    <property type="molecule type" value="Genomic_DNA"/>
</dbReference>
<keyword evidence="11" id="KW-0407">Ion channel</keyword>
<feature type="transmembrane region" description="Helical" evidence="14">
    <location>
        <begin position="36"/>
        <end position="58"/>
    </location>
</feature>
<dbReference type="PANTHER" id="PTHR46480:SF1">
    <property type="entry name" value="VOLTAGE-GATED HYDROGEN CHANNEL 1"/>
    <property type="match status" value="1"/>
</dbReference>
<evidence type="ECO:0000256" key="13">
    <source>
        <dbReference type="SAM" id="Coils"/>
    </source>
</evidence>
<organism evidence="16 17">
    <name type="scientific">Corynespora cassiicola Philippines</name>
    <dbReference type="NCBI Taxonomy" id="1448308"/>
    <lineage>
        <taxon>Eukaryota</taxon>
        <taxon>Fungi</taxon>
        <taxon>Dikarya</taxon>
        <taxon>Ascomycota</taxon>
        <taxon>Pezizomycotina</taxon>
        <taxon>Dothideomycetes</taxon>
        <taxon>Pleosporomycetidae</taxon>
        <taxon>Pleosporales</taxon>
        <taxon>Corynesporascaceae</taxon>
        <taxon>Corynespora</taxon>
    </lineage>
</organism>
<evidence type="ECO:0000256" key="4">
    <source>
        <dbReference type="ARBA" id="ARBA00022475"/>
    </source>
</evidence>
<evidence type="ECO:0000256" key="12">
    <source>
        <dbReference type="ARBA" id="ARBA00031989"/>
    </source>
</evidence>
<dbReference type="Proteomes" id="UP000240883">
    <property type="component" value="Unassembled WGS sequence"/>
</dbReference>
<evidence type="ECO:0000256" key="6">
    <source>
        <dbReference type="ARBA" id="ARBA00022882"/>
    </source>
</evidence>
<comment type="subcellular location">
    <subcellularLocation>
        <location evidence="1">Cell membrane</location>
        <topology evidence="1">Multi-pass membrane protein</topology>
    </subcellularLocation>
</comment>
<dbReference type="PANTHER" id="PTHR46480">
    <property type="entry name" value="F20B24.22"/>
    <property type="match status" value="1"/>
</dbReference>
<keyword evidence="5 14" id="KW-0812">Transmembrane</keyword>
<evidence type="ECO:0000313" key="17">
    <source>
        <dbReference type="Proteomes" id="UP000240883"/>
    </source>
</evidence>
<feature type="coiled-coil region" evidence="13">
    <location>
        <begin position="145"/>
        <end position="186"/>
    </location>
</feature>
<evidence type="ECO:0000256" key="3">
    <source>
        <dbReference type="ARBA" id="ARBA00022448"/>
    </source>
</evidence>
<dbReference type="SUPFAM" id="SSF81324">
    <property type="entry name" value="Voltage-gated potassium channels"/>
    <property type="match status" value="1"/>
</dbReference>
<dbReference type="Gene3D" id="1.20.120.350">
    <property type="entry name" value="Voltage-gated potassium channels. Chain C"/>
    <property type="match status" value="1"/>
</dbReference>
<proteinExistence type="predicted"/>
<evidence type="ECO:0000256" key="2">
    <source>
        <dbReference type="ARBA" id="ARBA00015897"/>
    </source>
</evidence>
<evidence type="ECO:0000259" key="15">
    <source>
        <dbReference type="Pfam" id="PF00520"/>
    </source>
</evidence>
<dbReference type="GO" id="GO:0034702">
    <property type="term" value="C:monoatomic ion channel complex"/>
    <property type="evidence" value="ECO:0007669"/>
    <property type="project" value="UniProtKB-KW"/>
</dbReference>
<keyword evidence="7 14" id="KW-1133">Transmembrane helix</keyword>
<dbReference type="InterPro" id="IPR005821">
    <property type="entry name" value="Ion_trans_dom"/>
</dbReference>
<keyword evidence="17" id="KW-1185">Reference proteome</keyword>
<gene>
    <name evidence="16" type="ORF">BS50DRAFT_576624</name>
</gene>
<dbReference type="Pfam" id="PF00520">
    <property type="entry name" value="Ion_trans"/>
    <property type="match status" value="1"/>
</dbReference>
<dbReference type="GO" id="GO:0030171">
    <property type="term" value="F:voltage-gated proton channel activity"/>
    <property type="evidence" value="ECO:0007669"/>
    <property type="project" value="InterPro"/>
</dbReference>
<keyword evidence="8 13" id="KW-0175">Coiled coil</keyword>
<reference evidence="16 17" key="1">
    <citation type="journal article" date="2018" name="Front. Microbiol.">
        <title>Genome-Wide Analysis of Corynespora cassiicola Leaf Fall Disease Putative Effectors.</title>
        <authorList>
            <person name="Lopez D."/>
            <person name="Ribeiro S."/>
            <person name="Label P."/>
            <person name="Fumanal B."/>
            <person name="Venisse J.S."/>
            <person name="Kohler A."/>
            <person name="de Oliveira R.R."/>
            <person name="Labutti K."/>
            <person name="Lipzen A."/>
            <person name="Lail K."/>
            <person name="Bauer D."/>
            <person name="Ohm R.A."/>
            <person name="Barry K.W."/>
            <person name="Spatafora J."/>
            <person name="Grigoriev I.V."/>
            <person name="Martin F.M."/>
            <person name="Pujade-Renaud V."/>
        </authorList>
    </citation>
    <scope>NUCLEOTIDE SEQUENCE [LARGE SCALE GENOMIC DNA]</scope>
    <source>
        <strain evidence="16 17">Philippines</strain>
    </source>
</reference>
<dbReference type="OrthoDB" id="427456at2759"/>
<dbReference type="AlphaFoldDB" id="A0A2T2NEY1"/>
<name>A0A2T2NEY1_CORCC</name>
<evidence type="ECO:0000256" key="1">
    <source>
        <dbReference type="ARBA" id="ARBA00004651"/>
    </source>
</evidence>